<sequence length="737" mass="79250">MAPSILHRALSFSNVPVHRRDVSPLKEASAASNRHEGLALLTTIAEDTGSCNPSPLLPTHSALEKRLISKIILLREALDLPCRSSCDALDQLLLDTLEALKITYPKCLSGLSGNNTSSEQQGLVHLRKVLMSVQDCHAERSELSNLGFEKQTITESEGLDHIGEHVAMLLDQVIPAAKEIFSFMESSTSAKAAAAAAAVRPEKRSQPPVLCRTRSLIHRRSAGHHPSDSAEVATLCQDSAMMRHTKQLKIQKPVPRQEADEGSCAGEGGQTSRRDPPSTPTGDSELLQSTPSSMSPPPLSAPPSSPMPLLGMPMLLQSWEEAMQDDNASPAVASPPDAQPAKVAAPTAQQDTVDVDGSAISPSMEAGGQPSLPSSMDGNAAAPSVLPTPTPPLPAHGDRVQGGPSTDKPAEVVASASSPPQGAPPANVSRAPPPPPPGSISAALRAKKTAGKLKRFAQMGTLYRHLRDRVEGPCTHGGKRQTGKKPRTPGGSKSEAGQGMADALAEMTKRSAYFRQIEEDAENHAAAILELKDAISSFESRDMAELVRFHQHVEQQLVCLTDETQVLARFEGFPTKKLESLRMASALYSKLDGIVSKLKGWKLAAPLSNQLDRVEGYFNKIKDDVDMIERNKDEEAKRFLSHNIHLDFTVLVRIKECMVDLSSTCMELALEESKHARETKTSAQSPAGASPPAAAPSRMLWRVFQLAFRVYNFAGGQDERADRLTATLAHEIEAHPL</sequence>
<evidence type="ECO:0000313" key="4">
    <source>
        <dbReference type="Proteomes" id="UP000823388"/>
    </source>
</evidence>
<keyword evidence="1" id="KW-0175">Coiled coil</keyword>
<feature type="compositionally biased region" description="Basic residues" evidence="2">
    <location>
        <begin position="477"/>
        <end position="487"/>
    </location>
</feature>
<feature type="region of interest" description="Disordered" evidence="2">
    <location>
        <begin position="467"/>
        <end position="500"/>
    </location>
</feature>
<accession>A0A8T0X823</accession>
<protein>
    <recommendedName>
        <fullName evidence="5">Hydroxyproline-rich glycoprotein family protein</fullName>
    </recommendedName>
</protein>
<comment type="caution">
    <text evidence="3">The sequence shown here is derived from an EMBL/GenBank/DDBJ whole genome shotgun (WGS) entry which is preliminary data.</text>
</comment>
<evidence type="ECO:0000256" key="1">
    <source>
        <dbReference type="ARBA" id="ARBA00023054"/>
    </source>
</evidence>
<gene>
    <name evidence="3" type="ORF">PVAP13_1NG497600</name>
</gene>
<evidence type="ECO:0008006" key="5">
    <source>
        <dbReference type="Google" id="ProtNLM"/>
    </source>
</evidence>
<dbReference type="PANTHER" id="PTHR31342">
    <property type="entry name" value="PROTEIN CHUP1, CHLOROPLASTIC"/>
    <property type="match status" value="1"/>
</dbReference>
<dbReference type="EMBL" id="CM029038">
    <property type="protein sequence ID" value="KAG2654769.1"/>
    <property type="molecule type" value="Genomic_DNA"/>
</dbReference>
<feature type="region of interest" description="Disordered" evidence="2">
    <location>
        <begin position="325"/>
        <end position="442"/>
    </location>
</feature>
<evidence type="ECO:0000256" key="2">
    <source>
        <dbReference type="SAM" id="MobiDB-lite"/>
    </source>
</evidence>
<feature type="compositionally biased region" description="Pro residues" evidence="2">
    <location>
        <begin position="294"/>
        <end position="306"/>
    </location>
</feature>
<dbReference type="AlphaFoldDB" id="A0A8T0X823"/>
<keyword evidence="4" id="KW-1185">Reference proteome</keyword>
<reference evidence="3" key="1">
    <citation type="submission" date="2020-05" db="EMBL/GenBank/DDBJ databases">
        <title>WGS assembly of Panicum virgatum.</title>
        <authorList>
            <person name="Lovell J.T."/>
            <person name="Jenkins J."/>
            <person name="Shu S."/>
            <person name="Juenger T.E."/>
            <person name="Schmutz J."/>
        </authorList>
    </citation>
    <scope>NUCLEOTIDE SEQUENCE</scope>
    <source>
        <strain evidence="3">AP13</strain>
    </source>
</reference>
<feature type="region of interest" description="Disordered" evidence="2">
    <location>
        <begin position="248"/>
        <end position="311"/>
    </location>
</feature>
<dbReference type="EMBL" id="CM029038">
    <property type="protein sequence ID" value="KAG2654768.1"/>
    <property type="molecule type" value="Genomic_DNA"/>
</dbReference>
<proteinExistence type="predicted"/>
<dbReference type="InterPro" id="IPR040265">
    <property type="entry name" value="CHUP1/IPGA1-like"/>
</dbReference>
<dbReference type="PANTHER" id="PTHR31342:SF16">
    <property type="entry name" value="TALIN_MIDDLE DOMAIN-CONTAINING PROTEIN"/>
    <property type="match status" value="1"/>
</dbReference>
<feature type="compositionally biased region" description="Low complexity" evidence="2">
    <location>
        <begin position="414"/>
        <end position="430"/>
    </location>
</feature>
<name>A0A8T0X823_PANVG</name>
<dbReference type="OrthoDB" id="2020598at2759"/>
<organism evidence="3 4">
    <name type="scientific">Panicum virgatum</name>
    <name type="common">Blackwell switchgrass</name>
    <dbReference type="NCBI Taxonomy" id="38727"/>
    <lineage>
        <taxon>Eukaryota</taxon>
        <taxon>Viridiplantae</taxon>
        <taxon>Streptophyta</taxon>
        <taxon>Embryophyta</taxon>
        <taxon>Tracheophyta</taxon>
        <taxon>Spermatophyta</taxon>
        <taxon>Magnoliopsida</taxon>
        <taxon>Liliopsida</taxon>
        <taxon>Poales</taxon>
        <taxon>Poaceae</taxon>
        <taxon>PACMAD clade</taxon>
        <taxon>Panicoideae</taxon>
        <taxon>Panicodae</taxon>
        <taxon>Paniceae</taxon>
        <taxon>Panicinae</taxon>
        <taxon>Panicum</taxon>
        <taxon>Panicum sect. Hiantes</taxon>
    </lineage>
</organism>
<evidence type="ECO:0000313" key="3">
    <source>
        <dbReference type="EMBL" id="KAG2654768.1"/>
    </source>
</evidence>
<dbReference type="Proteomes" id="UP000823388">
    <property type="component" value="Chromosome 1N"/>
</dbReference>